<feature type="transmembrane region" description="Helical" evidence="4">
    <location>
        <begin position="324"/>
        <end position="346"/>
    </location>
</feature>
<keyword evidence="4" id="KW-0812">Transmembrane</keyword>
<gene>
    <name evidence="6" type="ORF">FZC79_07445</name>
</gene>
<accession>A0A5D4KIA4</accession>
<comment type="caution">
    <text evidence="6">The sequence shown here is derived from an EMBL/GenBank/DDBJ whole genome shotgun (WGS) entry which is preliminary data.</text>
</comment>
<evidence type="ECO:0000259" key="5">
    <source>
        <dbReference type="Pfam" id="PF00535"/>
    </source>
</evidence>
<evidence type="ECO:0000313" key="6">
    <source>
        <dbReference type="EMBL" id="TYR75983.1"/>
    </source>
</evidence>
<dbReference type="PANTHER" id="PTHR43630:SF1">
    <property type="entry name" value="POLY-BETA-1,6-N-ACETYL-D-GLUCOSAMINE SYNTHASE"/>
    <property type="match status" value="1"/>
</dbReference>
<dbReference type="CDD" id="cd06423">
    <property type="entry name" value="CESA_like"/>
    <property type="match status" value="1"/>
</dbReference>
<evidence type="ECO:0000313" key="7">
    <source>
        <dbReference type="Proteomes" id="UP000323317"/>
    </source>
</evidence>
<proteinExistence type="inferred from homology"/>
<feature type="transmembrane region" description="Helical" evidence="4">
    <location>
        <begin position="398"/>
        <end position="426"/>
    </location>
</feature>
<feature type="transmembrane region" description="Helical" evidence="4">
    <location>
        <begin position="6"/>
        <end position="27"/>
    </location>
</feature>
<dbReference type="GO" id="GO:0016757">
    <property type="term" value="F:glycosyltransferase activity"/>
    <property type="evidence" value="ECO:0007669"/>
    <property type="project" value="UniProtKB-KW"/>
</dbReference>
<dbReference type="InterPro" id="IPR029044">
    <property type="entry name" value="Nucleotide-diphossugar_trans"/>
</dbReference>
<comment type="similarity">
    <text evidence="1">Belongs to the glycosyltransferase 2 family.</text>
</comment>
<dbReference type="PANTHER" id="PTHR43630">
    <property type="entry name" value="POLY-BETA-1,6-N-ACETYL-D-GLUCOSAMINE SYNTHASE"/>
    <property type="match status" value="1"/>
</dbReference>
<evidence type="ECO:0000256" key="2">
    <source>
        <dbReference type="ARBA" id="ARBA00022676"/>
    </source>
</evidence>
<dbReference type="AlphaFoldDB" id="A0A5D4KIA4"/>
<dbReference type="Proteomes" id="UP000323317">
    <property type="component" value="Unassembled WGS sequence"/>
</dbReference>
<evidence type="ECO:0000256" key="4">
    <source>
        <dbReference type="SAM" id="Phobius"/>
    </source>
</evidence>
<dbReference type="Gene3D" id="3.90.550.10">
    <property type="entry name" value="Spore Coat Polysaccharide Biosynthesis Protein SpsA, Chain A"/>
    <property type="match status" value="1"/>
</dbReference>
<name>A0A5D4KIA4_9BACI</name>
<feature type="domain" description="Glycosyltransferase 2-like" evidence="5">
    <location>
        <begin position="44"/>
        <end position="241"/>
    </location>
</feature>
<dbReference type="InterPro" id="IPR001173">
    <property type="entry name" value="Glyco_trans_2-like"/>
</dbReference>
<evidence type="ECO:0000256" key="1">
    <source>
        <dbReference type="ARBA" id="ARBA00006739"/>
    </source>
</evidence>
<feature type="transmembrane region" description="Helical" evidence="4">
    <location>
        <begin position="358"/>
        <end position="377"/>
    </location>
</feature>
<dbReference type="EMBL" id="VTEH01000004">
    <property type="protein sequence ID" value="TYR75983.1"/>
    <property type="molecule type" value="Genomic_DNA"/>
</dbReference>
<dbReference type="RefSeq" id="WP_148946200.1">
    <property type="nucleotide sequence ID" value="NZ_VTEH01000004.1"/>
</dbReference>
<keyword evidence="2" id="KW-0328">Glycosyltransferase</keyword>
<keyword evidence="4" id="KW-0472">Membrane</keyword>
<keyword evidence="3 6" id="KW-0808">Transferase</keyword>
<protein>
    <submittedName>
        <fullName evidence="6">Glycosyltransferase</fullName>
    </submittedName>
</protein>
<organism evidence="6 7">
    <name type="scientific">Rossellomorea vietnamensis</name>
    <dbReference type="NCBI Taxonomy" id="218284"/>
    <lineage>
        <taxon>Bacteria</taxon>
        <taxon>Bacillati</taxon>
        <taxon>Bacillota</taxon>
        <taxon>Bacilli</taxon>
        <taxon>Bacillales</taxon>
        <taxon>Bacillaceae</taxon>
        <taxon>Rossellomorea</taxon>
    </lineage>
</organism>
<keyword evidence="4" id="KW-1133">Transmembrane helix</keyword>
<reference evidence="6 7" key="1">
    <citation type="submission" date="2019-08" db="EMBL/GenBank/DDBJ databases">
        <title>Bacillus genomes from the desert of Cuatro Cienegas, Coahuila.</title>
        <authorList>
            <person name="Olmedo-Alvarez G."/>
        </authorList>
    </citation>
    <scope>NUCLEOTIDE SEQUENCE [LARGE SCALE GENOMIC DNA]</scope>
    <source>
        <strain evidence="6 7">CH40_1T</strain>
    </source>
</reference>
<dbReference type="Pfam" id="PF00535">
    <property type="entry name" value="Glycos_transf_2"/>
    <property type="match status" value="1"/>
</dbReference>
<dbReference type="SUPFAM" id="SSF53448">
    <property type="entry name" value="Nucleotide-diphospho-sugar transferases"/>
    <property type="match status" value="1"/>
</dbReference>
<sequence length="449" mass="51447">MTLLYITFAVFLSFVLFQTLYVLIPLFKDENKHKNKITKMHSFSVIVPAYNEEKVIENCIGGFNRVAYEDAELLIVNDGSKDRTLEVLNEALLLKPATRMVDTRLKHERVTAFYQSQKYPSIFVINKKNGGKADSLNAGINFSEKEVVITLDADSILEKNSLNEMNSAFQRKGVVACGGNVLISQAFNGSLENLKPTLKVNNVIKFQFLQYLSSFYLHKRAQAAMNSITVIAGAFGAFRRETLFGIKGFRKTVGEDMDITLKLHKWIKERGSKESIIFVPTALCYTECPSTLKNMFKQRVRWQKAFIDCLIYYRKDFFRKLPKTFSVFFLVDQFMIGTLSAFPVLLTPLMLYMNGGQLTLLLMLMSGAFLLFIYQSLTTMFVSYLHGLRFSKKDLLRFILFLPVDIIVFRMLINLSFVVYGTLAYFHSPHAWDKLERSGKVAWKGVERA</sequence>
<evidence type="ECO:0000256" key="3">
    <source>
        <dbReference type="ARBA" id="ARBA00022679"/>
    </source>
</evidence>